<dbReference type="PANTHER" id="PTHR34724:SF2">
    <property type="entry name" value="OS12G0596101 PROTEIN"/>
    <property type="match status" value="1"/>
</dbReference>
<organism evidence="1 2">
    <name type="scientific">Saccharopolyspora rhizosphaerae</name>
    <dbReference type="NCBI Taxonomy" id="2492662"/>
    <lineage>
        <taxon>Bacteria</taxon>
        <taxon>Bacillati</taxon>
        <taxon>Actinomycetota</taxon>
        <taxon>Actinomycetes</taxon>
        <taxon>Pseudonocardiales</taxon>
        <taxon>Pseudonocardiaceae</taxon>
        <taxon>Saccharopolyspora</taxon>
    </lineage>
</organism>
<name>A0A426JL72_9PSEU</name>
<keyword evidence="2" id="KW-1185">Reference proteome</keyword>
<comment type="caution">
    <text evidence="1">The sequence shown here is derived from an EMBL/GenBank/DDBJ whole genome shotgun (WGS) entry which is preliminary data.</text>
</comment>
<gene>
    <name evidence="1" type="ORF">EIL87_21610</name>
</gene>
<evidence type="ECO:0000313" key="1">
    <source>
        <dbReference type="EMBL" id="RRO13962.1"/>
    </source>
</evidence>
<dbReference type="PANTHER" id="PTHR34724">
    <property type="entry name" value="OS12G0596101 PROTEIN"/>
    <property type="match status" value="1"/>
</dbReference>
<sequence length="60" mass="6569">MVKMCRRVTCLQCGKPTYAGCSQHVEQVLADVPKAQRCDCTPTAEARSKGGFLRKLLGRA</sequence>
<dbReference type="EMBL" id="RSAA01000021">
    <property type="protein sequence ID" value="RRO13962.1"/>
    <property type="molecule type" value="Genomic_DNA"/>
</dbReference>
<accession>A0A426JL72</accession>
<proteinExistence type="predicted"/>
<reference evidence="1 2" key="1">
    <citation type="submission" date="2018-11" db="EMBL/GenBank/DDBJ databases">
        <title>Saccharopolyspora rhizosphaerae sp. nov., an actinomycete isolated from rhizosphere soil in Thailand.</title>
        <authorList>
            <person name="Intra B."/>
            <person name="Euanorasetr J."/>
            <person name="Take A."/>
            <person name="Inahashi Y."/>
            <person name="Mori M."/>
            <person name="Panbangred W."/>
            <person name="Matsumoto A."/>
        </authorList>
    </citation>
    <scope>NUCLEOTIDE SEQUENCE [LARGE SCALE GENOMIC DNA]</scope>
    <source>
        <strain evidence="1 2">H219</strain>
    </source>
</reference>
<dbReference type="AlphaFoldDB" id="A0A426JL72"/>
<evidence type="ECO:0000313" key="2">
    <source>
        <dbReference type="Proteomes" id="UP000274515"/>
    </source>
</evidence>
<dbReference type="Proteomes" id="UP000274515">
    <property type="component" value="Unassembled WGS sequence"/>
</dbReference>
<protein>
    <submittedName>
        <fullName evidence="1">Uncharacterized protein</fullName>
    </submittedName>
</protein>